<comment type="similarity">
    <text evidence="3">Belongs to the [NiFe]/[NiFeSe] hydrogenase large subunit family.</text>
</comment>
<evidence type="ECO:0000256" key="7">
    <source>
        <dbReference type="PIRSR" id="PIRSR601501-1"/>
    </source>
</evidence>
<feature type="binding site" evidence="7">
    <location>
        <position position="60"/>
    </location>
    <ligand>
        <name>Ni(2+)</name>
        <dbReference type="ChEBI" id="CHEBI:49786"/>
    </ligand>
</feature>
<comment type="cofactor">
    <cofactor evidence="1 7">
        <name>Ni(2+)</name>
        <dbReference type="ChEBI" id="CHEBI:49786"/>
    </cofactor>
</comment>
<evidence type="ECO:0000313" key="9">
    <source>
        <dbReference type="Proteomes" id="UP000219036"/>
    </source>
</evidence>
<evidence type="ECO:0000256" key="2">
    <source>
        <dbReference type="ARBA" id="ARBA00004196"/>
    </source>
</evidence>
<feature type="binding site" evidence="7">
    <location>
        <position position="63"/>
    </location>
    <ligand>
        <name>Ni(2+)</name>
        <dbReference type="ChEBI" id="CHEBI:49786"/>
    </ligand>
</feature>
<evidence type="ECO:0000256" key="5">
    <source>
        <dbReference type="ARBA" id="ARBA00022723"/>
    </source>
</evidence>
<dbReference type="Proteomes" id="UP000219036">
    <property type="component" value="Unassembled WGS sequence"/>
</dbReference>
<feature type="binding site" evidence="7">
    <location>
        <position position="450"/>
    </location>
    <ligand>
        <name>Ni(2+)</name>
        <dbReference type="ChEBI" id="CHEBI:49786"/>
    </ligand>
</feature>
<dbReference type="AlphaFoldDB" id="A0A285NGL4"/>
<protein>
    <submittedName>
        <fullName evidence="8">Ni,Fe-hydrogenase I large subunit</fullName>
    </submittedName>
</protein>
<keyword evidence="7" id="KW-0408">Iron</keyword>
<dbReference type="GO" id="GO:0016151">
    <property type="term" value="F:nickel cation binding"/>
    <property type="evidence" value="ECO:0007669"/>
    <property type="project" value="InterPro"/>
</dbReference>
<dbReference type="PANTHER" id="PTHR42958:SF4">
    <property type="entry name" value="HYDROGENASE EXPRESSION_FORMATION PROTEIN HUPK"/>
    <property type="match status" value="1"/>
</dbReference>
<evidence type="ECO:0000313" key="8">
    <source>
        <dbReference type="EMBL" id="SNZ07026.1"/>
    </source>
</evidence>
<feature type="binding site" evidence="7">
    <location>
        <position position="408"/>
    </location>
    <ligand>
        <name>Mg(2+)</name>
        <dbReference type="ChEBI" id="CHEBI:18420"/>
    </ligand>
</feature>
<dbReference type="InterPro" id="IPR018194">
    <property type="entry name" value="Ni-dep_hyd_lsu_Ni_BS"/>
</dbReference>
<name>A0A285NGL4_9AQUI</name>
<dbReference type="PANTHER" id="PTHR42958">
    <property type="entry name" value="HYDROGENASE-2 LARGE CHAIN"/>
    <property type="match status" value="1"/>
</dbReference>
<comment type="cofactor">
    <cofactor evidence="7">
        <name>Fe cation</name>
        <dbReference type="ChEBI" id="CHEBI:24875"/>
    </cofactor>
</comment>
<comment type="subcellular location">
    <subcellularLocation>
        <location evidence="2">Cell envelope</location>
    </subcellularLocation>
</comment>
<keyword evidence="6" id="KW-0560">Oxidoreductase</keyword>
<dbReference type="GO" id="GO:0030313">
    <property type="term" value="C:cell envelope"/>
    <property type="evidence" value="ECO:0007669"/>
    <property type="project" value="UniProtKB-SubCell"/>
</dbReference>
<dbReference type="Pfam" id="PF00374">
    <property type="entry name" value="NiFeSe_Hases"/>
    <property type="match status" value="2"/>
</dbReference>
<sequence>MTKIQKTVLNRVEGEIELKLVWENNAVKDAFIIAPNFRGFEFILKNKPILDALVITPRVCGICGHAHLIVTTKALEDLYKNAGVKIETPQNAKIIRDITLFSEIVQNHIRWFYLFVLPDFIKLDKGKSLRKYEPIRGYQWRKAVDYSSKIVKVSAIFSGQWPHSSYSVVGGVTCDPTTFEITEAEAIVDSVIRFTEENIIGMDIEKYLTVSNLDDYFEKSGNCDLKTFLKLSLKHKLHKVGKAYHRFLTICQIEDVFEKGITKRKKKDFKPEKITEIDTFSFLTEKGINYGKNRYSWAKAVRYEGLPYETSPLARRINSRDNLFINLLDQFKDSYIVRVWARLDEIIKILIAMKKRLKNINLSDPFYIKPPADYREISGEGTGLCEAARGSLIHQIKAENGKIKQYNIITPSTWNLGPRCEKYHSPAEKAIIGVDSPLKAEMILRSFDVCSVCTTH</sequence>
<keyword evidence="4 7" id="KW-0533">Nickel</keyword>
<reference evidence="9" key="1">
    <citation type="submission" date="2017-09" db="EMBL/GenBank/DDBJ databases">
        <authorList>
            <person name="Varghese N."/>
            <person name="Submissions S."/>
        </authorList>
    </citation>
    <scope>NUCLEOTIDE SEQUENCE [LARGE SCALE GENOMIC DNA]</scope>
    <source>
        <strain evidence="9">DSM 15103</strain>
    </source>
</reference>
<dbReference type="InterPro" id="IPR029014">
    <property type="entry name" value="NiFe-Hase_large"/>
</dbReference>
<keyword evidence="7" id="KW-0460">Magnesium</keyword>
<dbReference type="Gene3D" id="1.10.645.10">
    <property type="entry name" value="Cytochrome-c3 Hydrogenase, chain B"/>
    <property type="match status" value="1"/>
</dbReference>
<dbReference type="InterPro" id="IPR050867">
    <property type="entry name" value="NiFe/NiFeSe_hydrgnase_LSU"/>
</dbReference>
<keyword evidence="9" id="KW-1185">Reference proteome</keyword>
<evidence type="ECO:0000256" key="1">
    <source>
        <dbReference type="ARBA" id="ARBA00001967"/>
    </source>
</evidence>
<dbReference type="InterPro" id="IPR001501">
    <property type="entry name" value="Ni-dep_hyd_lsu"/>
</dbReference>
<dbReference type="OrthoDB" id="9761717at2"/>
<dbReference type="PROSITE" id="PS00507">
    <property type="entry name" value="NI_HGENASE_L_1"/>
    <property type="match status" value="1"/>
</dbReference>
<feature type="binding site" evidence="7">
    <location>
        <position position="453"/>
    </location>
    <ligand>
        <name>Fe cation</name>
        <dbReference type="ChEBI" id="CHEBI:24875"/>
    </ligand>
</feature>
<evidence type="ECO:0000256" key="6">
    <source>
        <dbReference type="ARBA" id="ARBA00023002"/>
    </source>
</evidence>
<gene>
    <name evidence="8" type="ORF">SAMN06265182_0883</name>
</gene>
<accession>A0A285NGL4</accession>
<evidence type="ECO:0000256" key="3">
    <source>
        <dbReference type="ARBA" id="ARBA00009292"/>
    </source>
</evidence>
<feature type="binding site" evidence="7">
    <location>
        <position position="63"/>
    </location>
    <ligand>
        <name>Fe cation</name>
        <dbReference type="ChEBI" id="CHEBI:24875"/>
    </ligand>
</feature>
<dbReference type="SUPFAM" id="SSF56762">
    <property type="entry name" value="HydB/Nqo4-like"/>
    <property type="match status" value="1"/>
</dbReference>
<dbReference type="EMBL" id="OBEI01000002">
    <property type="protein sequence ID" value="SNZ07026.1"/>
    <property type="molecule type" value="Genomic_DNA"/>
</dbReference>
<feature type="binding site" evidence="7">
    <location>
        <position position="456"/>
    </location>
    <ligand>
        <name>Mg(2+)</name>
        <dbReference type="ChEBI" id="CHEBI:18420"/>
    </ligand>
</feature>
<feature type="binding site" evidence="7">
    <location>
        <position position="41"/>
    </location>
    <ligand>
        <name>Mg(2+)</name>
        <dbReference type="ChEBI" id="CHEBI:18420"/>
    </ligand>
</feature>
<proteinExistence type="inferred from homology"/>
<organism evidence="8 9">
    <name type="scientific">Persephonella hydrogeniphila</name>
    <dbReference type="NCBI Taxonomy" id="198703"/>
    <lineage>
        <taxon>Bacteria</taxon>
        <taxon>Pseudomonadati</taxon>
        <taxon>Aquificota</taxon>
        <taxon>Aquificia</taxon>
        <taxon>Aquificales</taxon>
        <taxon>Hydrogenothermaceae</taxon>
        <taxon>Persephonella</taxon>
    </lineage>
</organism>
<dbReference type="GO" id="GO:0008901">
    <property type="term" value="F:ferredoxin hydrogenase activity"/>
    <property type="evidence" value="ECO:0007669"/>
    <property type="project" value="InterPro"/>
</dbReference>
<evidence type="ECO:0000256" key="4">
    <source>
        <dbReference type="ARBA" id="ARBA00022596"/>
    </source>
</evidence>
<dbReference type="RefSeq" id="WP_097000053.1">
    <property type="nucleotide sequence ID" value="NZ_OBEI01000002.1"/>
</dbReference>
<keyword evidence="5 7" id="KW-0479">Metal-binding</keyword>